<dbReference type="Pfam" id="PF00047">
    <property type="entry name" value="ig"/>
    <property type="match status" value="1"/>
</dbReference>
<keyword evidence="1" id="KW-1015">Disulfide bond</keyword>
<feature type="domain" description="Ig-like" evidence="4">
    <location>
        <begin position="133"/>
        <end position="224"/>
    </location>
</feature>
<organism evidence="5 6">
    <name type="scientific">Mytilus edulis</name>
    <name type="common">Blue mussel</name>
    <dbReference type="NCBI Taxonomy" id="6550"/>
    <lineage>
        <taxon>Eukaryota</taxon>
        <taxon>Metazoa</taxon>
        <taxon>Spiralia</taxon>
        <taxon>Lophotrochozoa</taxon>
        <taxon>Mollusca</taxon>
        <taxon>Bivalvia</taxon>
        <taxon>Autobranchia</taxon>
        <taxon>Pteriomorphia</taxon>
        <taxon>Mytilida</taxon>
        <taxon>Mytiloidea</taxon>
        <taxon>Mytilidae</taxon>
        <taxon>Mytilinae</taxon>
        <taxon>Mytilus</taxon>
    </lineage>
</organism>
<evidence type="ECO:0000313" key="6">
    <source>
        <dbReference type="Proteomes" id="UP000683360"/>
    </source>
</evidence>
<dbReference type="InterPro" id="IPR003598">
    <property type="entry name" value="Ig_sub2"/>
</dbReference>
<dbReference type="InterPro" id="IPR003599">
    <property type="entry name" value="Ig_sub"/>
</dbReference>
<evidence type="ECO:0000256" key="1">
    <source>
        <dbReference type="ARBA" id="ARBA00023157"/>
    </source>
</evidence>
<name>A0A8S3TW80_MYTED</name>
<sequence length="617" mass="70310">MHDDYELYDTLVCENGWELREGKCYRRIEVSSQTQGVQLCSDVNGLLIMPKTAIDNAIVMELLQLWGFSRMWIGLTNNYGNNEYIWEDGTKLIDTGYTNWRIGEPNGAEPMCVEFYQAGWNDNPCNRRGDLQNKVLSRDTEIQVNENESVLLICVIHHMNTTSTLFWTRSVDNTSVIVSEYAEGGDRLSPNLFFANIKWTDEGIYTCHVQKIDGRIETDDVRVRLNTSTAMCPCQCAYRRKLEYWASKIAPNKTLNELLKDLQPVIQKIKVDLLVEKSKLSLEISKHISTVDNRSLDCELGWELRRGRCYRLMGSSSHTNGVQLCNNVNGLLIMPMTAEENSTAIELLQLWSLKRMWIGLSNTNENNEYTWEDGTKLIDTGYTSWRQGEPNGGDEPMCVEAHLGGWNDNPCHRSFPVVCQQVEDISYKIKENESVTLSCEVKDMQAITSLFWTRSVYGTSVIVSQYAKGGNVTSPSLAFEHVKWTDEGLYTCHVTYISGMTQTEEANLFVDATNMCPCRCDYRRKLEHWGSKIVLNLTREELVIELESELQIIEKKLTVNKTQLSSSIRKLTSAPDRRESSERIGLAGAAFMCFVVGLVLLIDVLKFVKFVKSTITF</sequence>
<evidence type="ECO:0000313" key="5">
    <source>
        <dbReference type="EMBL" id="CAG2235682.1"/>
    </source>
</evidence>
<dbReference type="Proteomes" id="UP000683360">
    <property type="component" value="Unassembled WGS sequence"/>
</dbReference>
<gene>
    <name evidence="5" type="ORF">MEDL_48197</name>
</gene>
<dbReference type="InterPro" id="IPR036179">
    <property type="entry name" value="Ig-like_dom_sf"/>
</dbReference>
<dbReference type="PANTHER" id="PTHR22801:SF63">
    <property type="entry name" value="C-TYPE LECTIN DOMAIN-CONTAINING PROTEIN"/>
    <property type="match status" value="1"/>
</dbReference>
<dbReference type="InterPro" id="IPR001304">
    <property type="entry name" value="C-type_lectin-like"/>
</dbReference>
<dbReference type="InterPro" id="IPR013783">
    <property type="entry name" value="Ig-like_fold"/>
</dbReference>
<dbReference type="InterPro" id="IPR016187">
    <property type="entry name" value="CTDL_fold"/>
</dbReference>
<evidence type="ECO:0000259" key="3">
    <source>
        <dbReference type="PROSITE" id="PS50041"/>
    </source>
</evidence>
<reference evidence="5" key="1">
    <citation type="submission" date="2021-03" db="EMBL/GenBank/DDBJ databases">
        <authorList>
            <person name="Bekaert M."/>
        </authorList>
    </citation>
    <scope>NUCLEOTIDE SEQUENCE</scope>
</reference>
<dbReference type="InterPro" id="IPR018378">
    <property type="entry name" value="C-type_lectin_CS"/>
</dbReference>
<dbReference type="SMART" id="SM00409">
    <property type="entry name" value="IG"/>
    <property type="match status" value="2"/>
</dbReference>
<dbReference type="InterPro" id="IPR013151">
    <property type="entry name" value="Immunoglobulin_dom"/>
</dbReference>
<keyword evidence="2" id="KW-0472">Membrane</keyword>
<dbReference type="PROSITE" id="PS50835">
    <property type="entry name" value="IG_LIKE"/>
    <property type="match status" value="2"/>
</dbReference>
<dbReference type="PROSITE" id="PS50041">
    <property type="entry name" value="C_TYPE_LECTIN_2"/>
    <property type="match status" value="2"/>
</dbReference>
<evidence type="ECO:0000259" key="4">
    <source>
        <dbReference type="PROSITE" id="PS50835"/>
    </source>
</evidence>
<feature type="domain" description="C-type lectin" evidence="3">
    <location>
        <begin position="305"/>
        <end position="420"/>
    </location>
</feature>
<dbReference type="SUPFAM" id="SSF48726">
    <property type="entry name" value="Immunoglobulin"/>
    <property type="match status" value="2"/>
</dbReference>
<dbReference type="InterPro" id="IPR007110">
    <property type="entry name" value="Ig-like_dom"/>
</dbReference>
<feature type="domain" description="C-type lectin" evidence="3">
    <location>
        <begin position="20"/>
        <end position="128"/>
    </location>
</feature>
<proteinExistence type="predicted"/>
<keyword evidence="2" id="KW-0812">Transmembrane</keyword>
<dbReference type="InterPro" id="IPR016186">
    <property type="entry name" value="C-type_lectin-like/link_sf"/>
</dbReference>
<dbReference type="SMART" id="SM00408">
    <property type="entry name" value="IGc2"/>
    <property type="match status" value="2"/>
</dbReference>
<feature type="domain" description="Ig-like" evidence="4">
    <location>
        <begin position="416"/>
        <end position="509"/>
    </location>
</feature>
<dbReference type="Pfam" id="PF00059">
    <property type="entry name" value="Lectin_C"/>
    <property type="match status" value="2"/>
</dbReference>
<comment type="caution">
    <text evidence="5">The sequence shown here is derived from an EMBL/GenBank/DDBJ whole genome shotgun (WGS) entry which is preliminary data.</text>
</comment>
<dbReference type="PROSITE" id="PS00615">
    <property type="entry name" value="C_TYPE_LECTIN_1"/>
    <property type="match status" value="1"/>
</dbReference>
<dbReference type="EMBL" id="CAJPWZ010002323">
    <property type="protein sequence ID" value="CAG2235682.1"/>
    <property type="molecule type" value="Genomic_DNA"/>
</dbReference>
<dbReference type="SUPFAM" id="SSF56436">
    <property type="entry name" value="C-type lectin-like"/>
    <property type="match status" value="2"/>
</dbReference>
<protein>
    <submittedName>
        <fullName evidence="5">CLEC4M</fullName>
    </submittedName>
</protein>
<dbReference type="InterPro" id="IPR050801">
    <property type="entry name" value="Ca-Dep_Lectins_ImmuneDev"/>
</dbReference>
<dbReference type="Gene3D" id="3.10.100.10">
    <property type="entry name" value="Mannose-Binding Protein A, subunit A"/>
    <property type="match status" value="2"/>
</dbReference>
<accession>A0A8S3TW80</accession>
<dbReference type="PANTHER" id="PTHR22801">
    <property type="entry name" value="LITHOSTATHINE"/>
    <property type="match status" value="1"/>
</dbReference>
<feature type="transmembrane region" description="Helical" evidence="2">
    <location>
        <begin position="584"/>
        <end position="605"/>
    </location>
</feature>
<dbReference type="OrthoDB" id="6158198at2759"/>
<dbReference type="CDD" id="cd00037">
    <property type="entry name" value="CLECT"/>
    <property type="match status" value="2"/>
</dbReference>
<dbReference type="Gene3D" id="2.60.40.10">
    <property type="entry name" value="Immunoglobulins"/>
    <property type="match status" value="2"/>
</dbReference>
<dbReference type="AlphaFoldDB" id="A0A8S3TW80"/>
<keyword evidence="2" id="KW-1133">Transmembrane helix</keyword>
<evidence type="ECO:0000256" key="2">
    <source>
        <dbReference type="SAM" id="Phobius"/>
    </source>
</evidence>
<dbReference type="SMART" id="SM00034">
    <property type="entry name" value="CLECT"/>
    <property type="match status" value="2"/>
</dbReference>
<keyword evidence="6" id="KW-1185">Reference proteome</keyword>